<organism evidence="2 3">
    <name type="scientific">Janibacter indicus</name>
    <dbReference type="NCBI Taxonomy" id="857417"/>
    <lineage>
        <taxon>Bacteria</taxon>
        <taxon>Bacillati</taxon>
        <taxon>Actinomycetota</taxon>
        <taxon>Actinomycetes</taxon>
        <taxon>Micrococcales</taxon>
        <taxon>Intrasporangiaceae</taxon>
        <taxon>Janibacter</taxon>
    </lineage>
</organism>
<dbReference type="Pfam" id="PF06527">
    <property type="entry name" value="TniQ"/>
    <property type="match status" value="1"/>
</dbReference>
<dbReference type="Proteomes" id="UP000593998">
    <property type="component" value="Chromosome"/>
</dbReference>
<dbReference type="InterPro" id="IPR009492">
    <property type="entry name" value="TniQ"/>
</dbReference>
<feature type="domain" description="TniQ" evidence="1">
    <location>
        <begin position="16"/>
        <end position="171"/>
    </location>
</feature>
<dbReference type="EMBL" id="CP062789">
    <property type="protein sequence ID" value="QOK24427.1"/>
    <property type="molecule type" value="Genomic_DNA"/>
</dbReference>
<evidence type="ECO:0000259" key="1">
    <source>
        <dbReference type="Pfam" id="PF06527"/>
    </source>
</evidence>
<gene>
    <name evidence="2" type="ORF">IGS73_01350</name>
</gene>
<reference evidence="2 3" key="1">
    <citation type="submission" date="2020-10" db="EMBL/GenBank/DDBJ databases">
        <title>Janibacter indicus TT2 genome sequence.</title>
        <authorList>
            <person name="Lee K."/>
            <person name="Ganzorig M."/>
        </authorList>
    </citation>
    <scope>NUCLEOTIDE SEQUENCE [LARGE SCALE GENOMIC DNA]</scope>
    <source>
        <strain evidence="2 3">TT2</strain>
    </source>
</reference>
<protein>
    <submittedName>
        <fullName evidence="2">TniQ family protein</fullName>
    </submittedName>
</protein>
<dbReference type="AlphaFoldDB" id="A0A7L9J5Q0"/>
<evidence type="ECO:0000313" key="2">
    <source>
        <dbReference type="EMBL" id="QOK24427.1"/>
    </source>
</evidence>
<accession>A0A7L9J5Q0</accession>
<name>A0A7L9J5Q0_9MICO</name>
<evidence type="ECO:0000313" key="3">
    <source>
        <dbReference type="Proteomes" id="UP000593998"/>
    </source>
</evidence>
<proteinExistence type="predicted"/>
<sequence length="423" mass="45859">MLPRERSLRTRRGGSVLSSWVTRLAKPYGMTVEELLRHDVAPPGTDTTSLTRADLDLDPPAGALLILADRTGVPLGDIRRMTIAGQVPWLLDTLGPEPEPGVGFETYVHQDSLLWATGLRDRRPVPGWRAWLPTAGPMRRACPLCVTTAPFFTLASQLPLTLSCPEHGCHLAPTLGAAGSFLGWEEANTHTTPASAAVRAMDVRTHQGLSTGAVTLPRRPVHVGVWFRLLRALIDELSTPVSKLDAHSRRTLEHIWHSTGHPVRAGIVGAWRPYEDLAWPHQQKFLKAAATAVHLIETGEIAAHGTLAPLLIPEPSVPADTRAAPGPDDHWQKAKDALHEAIALARDDPAAARKLLTVLTAWTDSEAAFVRARADLIALGIPHDNLPLTPSEARCARDSARPNVDCPVLAPADPSRDLDWVTD</sequence>